<dbReference type="PROSITE" id="PS50801">
    <property type="entry name" value="STAS"/>
    <property type="match status" value="1"/>
</dbReference>
<feature type="transmembrane region" description="Helical" evidence="6">
    <location>
        <begin position="373"/>
        <end position="405"/>
    </location>
</feature>
<evidence type="ECO:0000256" key="4">
    <source>
        <dbReference type="ARBA" id="ARBA00023136"/>
    </source>
</evidence>
<evidence type="ECO:0000256" key="1">
    <source>
        <dbReference type="ARBA" id="ARBA00004141"/>
    </source>
</evidence>
<dbReference type="RefSeq" id="WP_055306851.1">
    <property type="nucleotide sequence ID" value="NZ_DAWDIQ010000003.1"/>
</dbReference>
<evidence type="ECO:0000313" key="9">
    <source>
        <dbReference type="Proteomes" id="UP001442364"/>
    </source>
</evidence>
<feature type="domain" description="STAS" evidence="7">
    <location>
        <begin position="429"/>
        <end position="541"/>
    </location>
</feature>
<feature type="transmembrane region" description="Helical" evidence="6">
    <location>
        <begin position="244"/>
        <end position="263"/>
    </location>
</feature>
<feature type="transmembrane region" description="Helical" evidence="6">
    <location>
        <begin position="317"/>
        <end position="336"/>
    </location>
</feature>
<sequence length="729" mass="79930">MKNISFKTAKNDIIAGIIVALVSIPISMGYAQIAGLPAAYGLYGSLIPVLIYAFTTTSPQFVFGVDATPAVLVGGTLSALGVTSGSEEAMKLVPVITFVVAIWLLIFSLIKAGRIVNYISTPVMGGFISGIGITIILMQVPKLFGGSAGTGELIELGIHIWGQLQYFNVLSAVLGFGTVVIILVAKKYIPKFPMSVVLMVLGAMATAFLHIDRLGVKLLPHVDSGFPKLMVPDFTLLKTDTSDIIILGLTCALVIMAQTLLATNNYANRYGYKVDNNREVLAYSLANIASSVSGSCPLNGSVSRTGIADQFGCKSQLMSVTASITMLVVVLFATPVLEYLPVPILTGIVVAALIGIVEYKLADKLRKVNRAEFFIFLAAMFGVLLFGTIYGVIIGVILSFIAVIIRAVVPPRSFLGCIPGHEGFYNLNRNKNALQIEHTLLYRFSGNLFFANVSTFLQDIENAINDDTKIIIVDASGIGSIDITAADRLVSFNKILKGKGIHFYITEHVDHVNDQLRQLGAGCLVEEGVTRRTISLALRDAGVDRPYPLVGSPEQVAVHEDFIEDNERLAEIEWAFGKDAAEWLDKYAVQVTDDITSSIDVGSSEFAENVLDKAESKNAWGRIGLFDEDELLERVEMHLSELAQNSNAEELEEHIEQRRLRLEAKIAKLNPDALKHLREHRKEVLQRFKENNPEAYAHMIQHRKEHISRLEKEKPELAAKMKEFYKLDD</sequence>
<dbReference type="InterPro" id="IPR036513">
    <property type="entry name" value="STAS_dom_sf"/>
</dbReference>
<dbReference type="InterPro" id="IPR011547">
    <property type="entry name" value="SLC26A/SulP_dom"/>
</dbReference>
<evidence type="ECO:0000256" key="3">
    <source>
        <dbReference type="ARBA" id="ARBA00022989"/>
    </source>
</evidence>
<dbReference type="InterPro" id="IPR001902">
    <property type="entry name" value="SLC26A/SulP_fam"/>
</dbReference>
<reference evidence="8 9" key="1">
    <citation type="submission" date="2024-03" db="EMBL/GenBank/DDBJ databases">
        <title>Human intestinal bacterial collection.</title>
        <authorList>
            <person name="Pauvert C."/>
            <person name="Hitch T.C.A."/>
            <person name="Clavel T."/>
        </authorList>
    </citation>
    <scope>NUCLEOTIDE SEQUENCE [LARGE SCALE GENOMIC DNA]</scope>
    <source>
        <strain evidence="8 9">CLA-AA-H255</strain>
    </source>
</reference>
<evidence type="ECO:0000256" key="6">
    <source>
        <dbReference type="SAM" id="Phobius"/>
    </source>
</evidence>
<feature type="transmembrane region" description="Helical" evidence="6">
    <location>
        <begin position="192"/>
        <end position="211"/>
    </location>
</feature>
<dbReference type="InterPro" id="IPR002645">
    <property type="entry name" value="STAS_dom"/>
</dbReference>
<feature type="transmembrane region" description="Helical" evidence="6">
    <location>
        <begin position="61"/>
        <end position="80"/>
    </location>
</feature>
<dbReference type="SUPFAM" id="SSF52091">
    <property type="entry name" value="SpoIIaa-like"/>
    <property type="match status" value="1"/>
</dbReference>
<dbReference type="Gene3D" id="3.30.750.24">
    <property type="entry name" value="STAS domain"/>
    <property type="match status" value="1"/>
</dbReference>
<feature type="transmembrane region" description="Helical" evidence="6">
    <location>
        <begin position="92"/>
        <end position="110"/>
    </location>
</feature>
<feature type="transmembrane region" description="Helical" evidence="6">
    <location>
        <begin position="122"/>
        <end position="144"/>
    </location>
</feature>
<dbReference type="CDD" id="cd07042">
    <property type="entry name" value="STAS_SulP_like_sulfate_transporter"/>
    <property type="match status" value="1"/>
</dbReference>
<keyword evidence="5" id="KW-0175">Coiled coil</keyword>
<protein>
    <submittedName>
        <fullName evidence="8">SulP family inorganic anion transporter</fullName>
    </submittedName>
</protein>
<dbReference type="Pfam" id="PF00916">
    <property type="entry name" value="Sulfate_transp"/>
    <property type="match status" value="1"/>
</dbReference>
<evidence type="ECO:0000313" key="8">
    <source>
        <dbReference type="EMBL" id="MEQ2380209.1"/>
    </source>
</evidence>
<feature type="transmembrane region" description="Helical" evidence="6">
    <location>
        <begin position="164"/>
        <end position="185"/>
    </location>
</feature>
<evidence type="ECO:0000256" key="5">
    <source>
        <dbReference type="SAM" id="Coils"/>
    </source>
</evidence>
<name>A0ABV1BZA3_9FIRM</name>
<dbReference type="PANTHER" id="PTHR11814">
    <property type="entry name" value="SULFATE TRANSPORTER"/>
    <property type="match status" value="1"/>
</dbReference>
<evidence type="ECO:0000259" key="7">
    <source>
        <dbReference type="PROSITE" id="PS50801"/>
    </source>
</evidence>
<organism evidence="8 9">
    <name type="scientific">[Lactobacillus] rogosae</name>
    <dbReference type="NCBI Taxonomy" id="706562"/>
    <lineage>
        <taxon>Bacteria</taxon>
        <taxon>Bacillati</taxon>
        <taxon>Bacillota</taxon>
        <taxon>Clostridia</taxon>
        <taxon>Lachnospirales</taxon>
        <taxon>Lachnospiraceae</taxon>
        <taxon>Lachnospira</taxon>
    </lineage>
</organism>
<dbReference type="Proteomes" id="UP001442364">
    <property type="component" value="Unassembled WGS sequence"/>
</dbReference>
<feature type="transmembrane region" description="Helical" evidence="6">
    <location>
        <begin position="12"/>
        <end position="31"/>
    </location>
</feature>
<keyword evidence="3 6" id="KW-1133">Transmembrane helix</keyword>
<feature type="transmembrane region" description="Helical" evidence="6">
    <location>
        <begin position="37"/>
        <end position="54"/>
    </location>
</feature>
<feature type="transmembrane region" description="Helical" evidence="6">
    <location>
        <begin position="342"/>
        <end position="361"/>
    </location>
</feature>
<comment type="caution">
    <text evidence="8">The sequence shown here is derived from an EMBL/GenBank/DDBJ whole genome shotgun (WGS) entry which is preliminary data.</text>
</comment>
<feature type="coiled-coil region" evidence="5">
    <location>
        <begin position="632"/>
        <end position="668"/>
    </location>
</feature>
<proteinExistence type="predicted"/>
<comment type="subcellular location">
    <subcellularLocation>
        <location evidence="1">Membrane</location>
        <topology evidence="1">Multi-pass membrane protein</topology>
    </subcellularLocation>
</comment>
<gene>
    <name evidence="8" type="ORF">WMO14_09990</name>
</gene>
<keyword evidence="9" id="KW-1185">Reference proteome</keyword>
<dbReference type="EMBL" id="JBBMER010000007">
    <property type="protein sequence ID" value="MEQ2380209.1"/>
    <property type="molecule type" value="Genomic_DNA"/>
</dbReference>
<accession>A0ABV1BZA3</accession>
<keyword evidence="2 6" id="KW-0812">Transmembrane</keyword>
<evidence type="ECO:0000256" key="2">
    <source>
        <dbReference type="ARBA" id="ARBA00022692"/>
    </source>
</evidence>
<keyword evidence="4 6" id="KW-0472">Membrane</keyword>
<dbReference type="Pfam" id="PF01740">
    <property type="entry name" value="STAS"/>
    <property type="match status" value="1"/>
</dbReference>